<evidence type="ECO:0000313" key="1">
    <source>
        <dbReference type="EMBL" id="UQC78265.1"/>
    </source>
</evidence>
<gene>
    <name evidence="1" type="ORF">CLUP02_03742</name>
</gene>
<dbReference type="KEGG" id="clup:CLUP02_03742"/>
<protein>
    <submittedName>
        <fullName evidence="1">Uncharacterized protein</fullName>
    </submittedName>
</protein>
<proteinExistence type="predicted"/>
<dbReference type="GeneID" id="73337769"/>
<dbReference type="RefSeq" id="XP_049139902.1">
    <property type="nucleotide sequence ID" value="XM_049282759.1"/>
</dbReference>
<dbReference type="Proteomes" id="UP000830671">
    <property type="component" value="Chromosome 2"/>
</dbReference>
<keyword evidence="2" id="KW-1185">Reference proteome</keyword>
<accession>A0A9Q8SJW9</accession>
<sequence length="71" mass="7584">MLLGLSGRSSGANWGACPVGLQVPRQMRPPAERPALGTGFDIAIHRQHHQPHLPSTTVSSVVKLLSFPVYG</sequence>
<evidence type="ECO:0000313" key="2">
    <source>
        <dbReference type="Proteomes" id="UP000830671"/>
    </source>
</evidence>
<organism evidence="1 2">
    <name type="scientific">Colletotrichum lupini</name>
    <dbReference type="NCBI Taxonomy" id="145971"/>
    <lineage>
        <taxon>Eukaryota</taxon>
        <taxon>Fungi</taxon>
        <taxon>Dikarya</taxon>
        <taxon>Ascomycota</taxon>
        <taxon>Pezizomycotina</taxon>
        <taxon>Sordariomycetes</taxon>
        <taxon>Hypocreomycetidae</taxon>
        <taxon>Glomerellales</taxon>
        <taxon>Glomerellaceae</taxon>
        <taxon>Colletotrichum</taxon>
        <taxon>Colletotrichum acutatum species complex</taxon>
    </lineage>
</organism>
<reference evidence="1" key="1">
    <citation type="journal article" date="2021" name="Mol. Plant Microbe Interact.">
        <title>Complete Genome Sequence of the Plant-Pathogenic Fungus Colletotrichum lupini.</title>
        <authorList>
            <person name="Baroncelli R."/>
            <person name="Pensec F."/>
            <person name="Da Lio D."/>
            <person name="Boufleur T."/>
            <person name="Vicente I."/>
            <person name="Sarrocco S."/>
            <person name="Picot A."/>
            <person name="Baraldi E."/>
            <person name="Sukno S."/>
            <person name="Thon M."/>
            <person name="Le Floch G."/>
        </authorList>
    </citation>
    <scope>NUCLEOTIDE SEQUENCE</scope>
    <source>
        <strain evidence="1">IMI 504893</strain>
    </source>
</reference>
<dbReference type="AlphaFoldDB" id="A0A9Q8SJW9"/>
<name>A0A9Q8SJW9_9PEZI</name>
<dbReference type="EMBL" id="CP019474">
    <property type="protein sequence ID" value="UQC78265.1"/>
    <property type="molecule type" value="Genomic_DNA"/>
</dbReference>